<comment type="caution">
    <text evidence="1">The sequence shown here is derived from an EMBL/GenBank/DDBJ whole genome shotgun (WGS) entry which is preliminary data.</text>
</comment>
<dbReference type="EMBL" id="CM056816">
    <property type="protein sequence ID" value="KAJ8633282.1"/>
    <property type="molecule type" value="Genomic_DNA"/>
</dbReference>
<accession>A0ACC2LIJ2</accession>
<proteinExistence type="predicted"/>
<organism evidence="1 2">
    <name type="scientific">Persea americana</name>
    <name type="common">Avocado</name>
    <dbReference type="NCBI Taxonomy" id="3435"/>
    <lineage>
        <taxon>Eukaryota</taxon>
        <taxon>Viridiplantae</taxon>
        <taxon>Streptophyta</taxon>
        <taxon>Embryophyta</taxon>
        <taxon>Tracheophyta</taxon>
        <taxon>Spermatophyta</taxon>
        <taxon>Magnoliopsida</taxon>
        <taxon>Magnoliidae</taxon>
        <taxon>Laurales</taxon>
        <taxon>Lauraceae</taxon>
        <taxon>Persea</taxon>
    </lineage>
</organism>
<protein>
    <submittedName>
        <fullName evidence="1">Uncharacterized protein</fullName>
    </submittedName>
</protein>
<evidence type="ECO:0000313" key="1">
    <source>
        <dbReference type="EMBL" id="KAJ8633282.1"/>
    </source>
</evidence>
<evidence type="ECO:0000313" key="2">
    <source>
        <dbReference type="Proteomes" id="UP001234297"/>
    </source>
</evidence>
<gene>
    <name evidence="1" type="ORF">MRB53_026618</name>
</gene>
<reference evidence="1 2" key="1">
    <citation type="journal article" date="2022" name="Hortic Res">
        <title>A haplotype resolved chromosomal level avocado genome allows analysis of novel avocado genes.</title>
        <authorList>
            <person name="Nath O."/>
            <person name="Fletcher S.J."/>
            <person name="Hayward A."/>
            <person name="Shaw L.M."/>
            <person name="Masouleh A.K."/>
            <person name="Furtado A."/>
            <person name="Henry R.J."/>
            <person name="Mitter N."/>
        </authorList>
    </citation>
    <scope>NUCLEOTIDE SEQUENCE [LARGE SCALE GENOMIC DNA]</scope>
    <source>
        <strain evidence="2">cv. Hass</strain>
    </source>
</reference>
<sequence length="505" mass="55923">MDIETVLHMVGGAGDTSYASNSTLQKIAISNARPVVEDSILDLYCSSYPKILNIADLGCSSGPNALSVIKEIIDATHEKCRQLSRPMPELRVFLNDLPGNDFNTIFRSLVVFYDTLKEEKGLPSGTCFVAGVPGSFYGRLFPSNFLDFIHSSYSVHWLSQVPQRLQGEMGQSLNKGNLYLAESSPPAVYGAYLEQFQRDFSLFLKLRSEEMTSGGHMVLTVIGRNSEEPYSKGCCHNWELLSQALKEMASKGVVQETKLDSFNLPCYAPSPKELKDVITMEGSFFLDQLQITETNWDTNDNDDNKGYVFYKKASGLHVAKYIRALTESMLVTHFGEEIIEELFERFAEKVGEHLSKEKPKCANITFSMTKKNRAIAQVTVFFFSGDGGQVAGLRGGDDGTATEQRRRRSCRDGRRVIVCVRIVWFFFRSRRQSAAVASPTMPDGRRRTMAASGDGCDGDLGSNRTPGDGYDDDMGSGKSWPTGIVKSAVVELNSYKGHGSKAPFT</sequence>
<dbReference type="Proteomes" id="UP001234297">
    <property type="component" value="Chromosome 8"/>
</dbReference>
<name>A0ACC2LIJ2_PERAE</name>
<keyword evidence="2" id="KW-1185">Reference proteome</keyword>